<dbReference type="PANTHER" id="PTHR33337:SF33">
    <property type="entry name" value="CENP-V_GFA DOMAIN-CONTAINING PROTEIN"/>
    <property type="match status" value="1"/>
</dbReference>
<feature type="compositionally biased region" description="Low complexity" evidence="5">
    <location>
        <begin position="1"/>
        <end position="23"/>
    </location>
</feature>
<feature type="region of interest" description="Disordered" evidence="5">
    <location>
        <begin position="207"/>
        <end position="238"/>
    </location>
</feature>
<feature type="domain" description="CENP-V/GFA" evidence="6">
    <location>
        <begin position="51"/>
        <end position="158"/>
    </location>
</feature>
<dbReference type="GO" id="GO:0016846">
    <property type="term" value="F:carbon-sulfur lyase activity"/>
    <property type="evidence" value="ECO:0007669"/>
    <property type="project" value="InterPro"/>
</dbReference>
<feature type="compositionally biased region" description="Basic and acidic residues" evidence="5">
    <location>
        <begin position="207"/>
        <end position="218"/>
    </location>
</feature>
<evidence type="ECO:0000256" key="4">
    <source>
        <dbReference type="ARBA" id="ARBA00023239"/>
    </source>
</evidence>
<evidence type="ECO:0000256" key="3">
    <source>
        <dbReference type="ARBA" id="ARBA00022833"/>
    </source>
</evidence>
<dbReference type="EMBL" id="CP069039">
    <property type="protein sequence ID" value="QRD04560.1"/>
    <property type="molecule type" value="Genomic_DNA"/>
</dbReference>
<gene>
    <name evidence="7" type="ORF">JI435_105010</name>
</gene>
<keyword evidence="3" id="KW-0862">Zinc</keyword>
<dbReference type="InterPro" id="IPR006913">
    <property type="entry name" value="CENP-V/GFA"/>
</dbReference>
<feature type="region of interest" description="Disordered" evidence="5">
    <location>
        <begin position="1"/>
        <end position="45"/>
    </location>
</feature>
<evidence type="ECO:0000259" key="6">
    <source>
        <dbReference type="PROSITE" id="PS51891"/>
    </source>
</evidence>
<dbReference type="PANTHER" id="PTHR33337">
    <property type="entry name" value="GFA DOMAIN-CONTAINING PROTEIN"/>
    <property type="match status" value="1"/>
</dbReference>
<accession>A0A7U2FFZ5</accession>
<keyword evidence="4" id="KW-0456">Lyase</keyword>
<keyword evidence="8" id="KW-1185">Reference proteome</keyword>
<feature type="compositionally biased region" description="Acidic residues" evidence="5">
    <location>
        <begin position="225"/>
        <end position="235"/>
    </location>
</feature>
<proteinExistence type="inferred from homology"/>
<feature type="region of interest" description="Disordered" evidence="5">
    <location>
        <begin position="254"/>
        <end position="294"/>
    </location>
</feature>
<dbReference type="AlphaFoldDB" id="A0A7U2FFZ5"/>
<dbReference type="InterPro" id="IPR011057">
    <property type="entry name" value="Mss4-like_sf"/>
</dbReference>
<dbReference type="Gene3D" id="3.90.1590.10">
    <property type="entry name" value="glutathione-dependent formaldehyde- activating enzyme (gfa)"/>
    <property type="match status" value="1"/>
</dbReference>
<dbReference type="GO" id="GO:0046872">
    <property type="term" value="F:metal ion binding"/>
    <property type="evidence" value="ECO:0007669"/>
    <property type="project" value="UniProtKB-KW"/>
</dbReference>
<dbReference type="SUPFAM" id="SSF51316">
    <property type="entry name" value="Mss4-like"/>
    <property type="match status" value="1"/>
</dbReference>
<protein>
    <recommendedName>
        <fullName evidence="6">CENP-V/GFA domain-containing protein</fullName>
    </recommendedName>
</protein>
<evidence type="ECO:0000313" key="7">
    <source>
        <dbReference type="EMBL" id="QRD04560.1"/>
    </source>
</evidence>
<dbReference type="RefSeq" id="XP_001800770.1">
    <property type="nucleotide sequence ID" value="XM_001800718.1"/>
</dbReference>
<dbReference type="VEuPathDB" id="FungiDB:JI435_105010"/>
<dbReference type="Proteomes" id="UP000663193">
    <property type="component" value="Chromosome 17"/>
</dbReference>
<evidence type="ECO:0000256" key="5">
    <source>
        <dbReference type="SAM" id="MobiDB-lite"/>
    </source>
</evidence>
<comment type="similarity">
    <text evidence="1">Belongs to the Gfa family.</text>
</comment>
<dbReference type="KEGG" id="pno:SNOG_10501"/>
<reference evidence="8" key="1">
    <citation type="journal article" date="2021" name="BMC Genomics">
        <title>Chromosome-level genome assembly and manually-curated proteome of model necrotroph Parastagonospora nodorum Sn15 reveals a genome-wide trove of candidate effector homologs, and redundancy of virulence-related functions within an accessory chromosome.</title>
        <authorList>
            <person name="Bertazzoni S."/>
            <person name="Jones D.A.B."/>
            <person name="Phan H.T."/>
            <person name="Tan K.-C."/>
            <person name="Hane J.K."/>
        </authorList>
    </citation>
    <scope>NUCLEOTIDE SEQUENCE [LARGE SCALE GENOMIC DNA]</scope>
    <source>
        <strain evidence="8">SN15 / ATCC MYA-4574 / FGSC 10173)</strain>
    </source>
</reference>
<organism evidence="7 8">
    <name type="scientific">Phaeosphaeria nodorum (strain SN15 / ATCC MYA-4574 / FGSC 10173)</name>
    <name type="common">Glume blotch fungus</name>
    <name type="synonym">Parastagonospora nodorum</name>
    <dbReference type="NCBI Taxonomy" id="321614"/>
    <lineage>
        <taxon>Eukaryota</taxon>
        <taxon>Fungi</taxon>
        <taxon>Dikarya</taxon>
        <taxon>Ascomycota</taxon>
        <taxon>Pezizomycotina</taxon>
        <taxon>Dothideomycetes</taxon>
        <taxon>Pleosporomycetidae</taxon>
        <taxon>Pleosporales</taxon>
        <taxon>Pleosporineae</taxon>
        <taxon>Phaeosphaeriaceae</taxon>
        <taxon>Parastagonospora</taxon>
    </lineage>
</organism>
<evidence type="ECO:0000256" key="2">
    <source>
        <dbReference type="ARBA" id="ARBA00022723"/>
    </source>
</evidence>
<keyword evidence="2" id="KW-0479">Metal-binding</keyword>
<name>A0A7U2FFZ5_PHANO</name>
<dbReference type="OMA" id="LYCYACH"/>
<sequence length="294" mass="32431">MSTGSADASTSTRAPPTTTSAPTAEDKSKSIPTPQNAKSKVPPNPKPFPSITGGCLCNTVRYRLLTSPLFSYACHCADCQRTSGTVFGHFVNIEVSAIRIISATPPIAATVTKRPGLISRHVECPSCKTELWSTNSVGPAVADVRAGTLDYPSLMEPDVHACVESKVEWVRLPEGARVVQGMHDLRKMWPGRSLRRLEVCLERWAREHPEEGREDGEKTPTATEVEGEEIEDDEAFEKRFRETERALRERLERLERKLEEEDTRGDGGLEEMTEKLSLGETGEVKDGIVSEPVD</sequence>
<dbReference type="Pfam" id="PF04828">
    <property type="entry name" value="GFA"/>
    <property type="match status" value="1"/>
</dbReference>
<evidence type="ECO:0000313" key="8">
    <source>
        <dbReference type="Proteomes" id="UP000663193"/>
    </source>
</evidence>
<dbReference type="PROSITE" id="PS51891">
    <property type="entry name" value="CENP_V_GFA"/>
    <property type="match status" value="1"/>
</dbReference>
<evidence type="ECO:0000256" key="1">
    <source>
        <dbReference type="ARBA" id="ARBA00005495"/>
    </source>
</evidence>
<feature type="compositionally biased region" description="Basic and acidic residues" evidence="5">
    <location>
        <begin position="254"/>
        <end position="267"/>
    </location>
</feature>
<dbReference type="OrthoDB" id="2212170at2759"/>